<dbReference type="STRING" id="1324314.BVG16_03880"/>
<accession>A0A1T2XNL6</accession>
<evidence type="ECO:0000313" key="3">
    <source>
        <dbReference type="EMBL" id="OPA81457.1"/>
    </source>
</evidence>
<name>A0A1T2XNL6_9BACL</name>
<gene>
    <name evidence="3" type="ORF">BVG16_03880</name>
</gene>
<dbReference type="OrthoDB" id="2679416at2"/>
<evidence type="ECO:0000259" key="2">
    <source>
        <dbReference type="Pfam" id="PF13490"/>
    </source>
</evidence>
<comment type="caution">
    <text evidence="3">The sequence shown here is derived from an EMBL/GenBank/DDBJ whole genome shotgun (WGS) entry which is preliminary data.</text>
</comment>
<sequence length="196" mass="22462">MKCEEVQELLGEYWDLPEDDAARLHVDRHLEHCEDCTQQFKIWEESQALIHELTDTNEPFLVSDMDLSKNVMDRIYAESAWLMPVTSRTYAFSMKLRRNVTAFVASFMAIFLVSFLYLMIAGGPSDADRLHQMNELIPGDMSISTNLNLGQIPVASIGDPPILEVVPTYPHYWIALSLLGITFSLLLLNWLARVRR</sequence>
<evidence type="ECO:0000313" key="4">
    <source>
        <dbReference type="Proteomes" id="UP000190188"/>
    </source>
</evidence>
<protein>
    <recommendedName>
        <fullName evidence="2">Putative zinc-finger domain-containing protein</fullName>
    </recommendedName>
</protein>
<dbReference type="EMBL" id="MSZX01000001">
    <property type="protein sequence ID" value="OPA81457.1"/>
    <property type="molecule type" value="Genomic_DNA"/>
</dbReference>
<keyword evidence="1" id="KW-0812">Transmembrane</keyword>
<dbReference type="Pfam" id="PF13490">
    <property type="entry name" value="zf-HC2"/>
    <property type="match status" value="1"/>
</dbReference>
<feature type="domain" description="Putative zinc-finger" evidence="2">
    <location>
        <begin position="3"/>
        <end position="36"/>
    </location>
</feature>
<proteinExistence type="predicted"/>
<keyword evidence="1" id="KW-1133">Transmembrane helix</keyword>
<feature type="transmembrane region" description="Helical" evidence="1">
    <location>
        <begin position="172"/>
        <end position="192"/>
    </location>
</feature>
<keyword evidence="1" id="KW-0472">Membrane</keyword>
<organism evidence="3 4">
    <name type="scientific">Paenibacillus selenitireducens</name>
    <dbReference type="NCBI Taxonomy" id="1324314"/>
    <lineage>
        <taxon>Bacteria</taxon>
        <taxon>Bacillati</taxon>
        <taxon>Bacillota</taxon>
        <taxon>Bacilli</taxon>
        <taxon>Bacillales</taxon>
        <taxon>Paenibacillaceae</taxon>
        <taxon>Paenibacillus</taxon>
    </lineage>
</organism>
<feature type="transmembrane region" description="Helical" evidence="1">
    <location>
        <begin position="100"/>
        <end position="120"/>
    </location>
</feature>
<dbReference type="AlphaFoldDB" id="A0A1T2XNL6"/>
<dbReference type="RefSeq" id="WP_078497196.1">
    <property type="nucleotide sequence ID" value="NZ_MSZX01000001.1"/>
</dbReference>
<keyword evidence="4" id="KW-1185">Reference proteome</keyword>
<reference evidence="3 4" key="1">
    <citation type="submission" date="2017-01" db="EMBL/GenBank/DDBJ databases">
        <title>Genome analysis of Paenibacillus selenitrireducens ES3-24.</title>
        <authorList>
            <person name="Xu D."/>
            <person name="Yao R."/>
            <person name="Zheng S."/>
        </authorList>
    </citation>
    <scope>NUCLEOTIDE SEQUENCE [LARGE SCALE GENOMIC DNA]</scope>
    <source>
        <strain evidence="3 4">ES3-24</strain>
    </source>
</reference>
<dbReference type="Proteomes" id="UP000190188">
    <property type="component" value="Unassembled WGS sequence"/>
</dbReference>
<evidence type="ECO:0000256" key="1">
    <source>
        <dbReference type="SAM" id="Phobius"/>
    </source>
</evidence>
<dbReference type="InterPro" id="IPR027383">
    <property type="entry name" value="Znf_put"/>
</dbReference>